<dbReference type="GeneTree" id="ENSGT00730000112173"/>
<proteinExistence type="predicted"/>
<organism evidence="6 7">
    <name type="scientific">Aotus nancymaae</name>
    <name type="common">Ma's night monkey</name>
    <dbReference type="NCBI Taxonomy" id="37293"/>
    <lineage>
        <taxon>Eukaryota</taxon>
        <taxon>Metazoa</taxon>
        <taxon>Chordata</taxon>
        <taxon>Craniata</taxon>
        <taxon>Vertebrata</taxon>
        <taxon>Euteleostomi</taxon>
        <taxon>Mammalia</taxon>
        <taxon>Eutheria</taxon>
        <taxon>Euarchontoglires</taxon>
        <taxon>Primates</taxon>
        <taxon>Haplorrhini</taxon>
        <taxon>Platyrrhini</taxon>
        <taxon>Aotidae</taxon>
        <taxon>Aotus</taxon>
    </lineage>
</organism>
<name>A0A2K5EVI4_AOTNA</name>
<dbReference type="GO" id="GO:0005576">
    <property type="term" value="C:extracellular region"/>
    <property type="evidence" value="ECO:0007669"/>
    <property type="project" value="UniProtKB-SubCell"/>
</dbReference>
<keyword evidence="3 5" id="KW-0732">Signal</keyword>
<feature type="compositionally biased region" description="Basic and acidic residues" evidence="4">
    <location>
        <begin position="49"/>
        <end position="64"/>
    </location>
</feature>
<reference evidence="6" key="2">
    <citation type="submission" date="2025-09" db="UniProtKB">
        <authorList>
            <consortium name="Ensembl"/>
        </authorList>
    </citation>
    <scope>IDENTIFICATION</scope>
</reference>
<evidence type="ECO:0000313" key="6">
    <source>
        <dbReference type="Ensembl" id="ENSANAP00000037206.1"/>
    </source>
</evidence>
<comment type="subcellular location">
    <subcellularLocation>
        <location evidence="1">Secreted</location>
    </subcellularLocation>
</comment>
<dbReference type="InterPro" id="IPR026086">
    <property type="entry name" value="Pro-rich"/>
</dbReference>
<feature type="chain" id="PRO_5014472357" evidence="5">
    <location>
        <begin position="17"/>
        <end position="64"/>
    </location>
</feature>
<keyword evidence="7" id="KW-1185">Reference proteome</keyword>
<dbReference type="Pfam" id="PF15240">
    <property type="entry name" value="Pro-rich"/>
    <property type="match status" value="1"/>
</dbReference>
<keyword evidence="2" id="KW-0964">Secreted</keyword>
<evidence type="ECO:0000256" key="1">
    <source>
        <dbReference type="ARBA" id="ARBA00004613"/>
    </source>
</evidence>
<feature type="compositionally biased region" description="Polar residues" evidence="4">
    <location>
        <begin position="23"/>
        <end position="33"/>
    </location>
</feature>
<evidence type="ECO:0000256" key="4">
    <source>
        <dbReference type="SAM" id="MobiDB-lite"/>
    </source>
</evidence>
<dbReference type="Ensembl" id="ENSANAT00000055287.1">
    <property type="protein sequence ID" value="ENSANAP00000037206.1"/>
    <property type="gene ID" value="ENSANAG00000036111.1"/>
</dbReference>
<feature type="region of interest" description="Disordered" evidence="4">
    <location>
        <begin position="23"/>
        <end position="64"/>
    </location>
</feature>
<accession>A0A2K5EVI4</accession>
<evidence type="ECO:0000256" key="2">
    <source>
        <dbReference type="ARBA" id="ARBA00022525"/>
    </source>
</evidence>
<sequence length="64" mass="7235">MLLVLLSVVLLALSSAQSTDNDVIQEDLPSTTPGHREYHHYSQGTDQEEVPRTSHEILEFNDRT</sequence>
<feature type="signal peptide" evidence="5">
    <location>
        <begin position="1"/>
        <end position="16"/>
    </location>
</feature>
<evidence type="ECO:0000256" key="3">
    <source>
        <dbReference type="ARBA" id="ARBA00022729"/>
    </source>
</evidence>
<protein>
    <submittedName>
        <fullName evidence="6">Proline rich 4</fullName>
    </submittedName>
</protein>
<dbReference type="Proteomes" id="UP000233020">
    <property type="component" value="Unplaced"/>
</dbReference>
<evidence type="ECO:0000313" key="7">
    <source>
        <dbReference type="Proteomes" id="UP000233020"/>
    </source>
</evidence>
<dbReference type="AlphaFoldDB" id="A0A2K5EVI4"/>
<evidence type="ECO:0000256" key="5">
    <source>
        <dbReference type="SAM" id="SignalP"/>
    </source>
</evidence>
<reference evidence="6" key="1">
    <citation type="submission" date="2025-08" db="UniProtKB">
        <authorList>
            <consortium name="Ensembl"/>
        </authorList>
    </citation>
    <scope>IDENTIFICATION</scope>
</reference>
<gene>
    <name evidence="6" type="primary">PRR4</name>
</gene>